<comment type="similarity">
    <text evidence="8">Belongs to the REI1 family.</text>
</comment>
<dbReference type="OrthoDB" id="19329at2759"/>
<gene>
    <name evidence="12" type="primary">LOC111110726</name>
</gene>
<dbReference type="RefSeq" id="XP_022303028.1">
    <property type="nucleotide sequence ID" value="XM_022447320.1"/>
</dbReference>
<keyword evidence="6" id="KW-0863">Zinc-finger</keyword>
<keyword evidence="11" id="KW-1185">Reference proteome</keyword>
<organism evidence="11 12">
    <name type="scientific">Crassostrea virginica</name>
    <name type="common">Eastern oyster</name>
    <dbReference type="NCBI Taxonomy" id="6565"/>
    <lineage>
        <taxon>Eukaryota</taxon>
        <taxon>Metazoa</taxon>
        <taxon>Spiralia</taxon>
        <taxon>Lophotrochozoa</taxon>
        <taxon>Mollusca</taxon>
        <taxon>Bivalvia</taxon>
        <taxon>Autobranchia</taxon>
        <taxon>Pteriomorphia</taxon>
        <taxon>Ostreida</taxon>
        <taxon>Ostreoidea</taxon>
        <taxon>Ostreidae</taxon>
        <taxon>Crassostrea</taxon>
    </lineage>
</organism>
<dbReference type="GO" id="GO:0005737">
    <property type="term" value="C:cytoplasm"/>
    <property type="evidence" value="ECO:0007669"/>
    <property type="project" value="UniProtKB-SubCell"/>
</dbReference>
<keyword evidence="7" id="KW-0862">Zinc</keyword>
<keyword evidence="2" id="KW-0963">Cytoplasm</keyword>
<evidence type="ECO:0000256" key="6">
    <source>
        <dbReference type="ARBA" id="ARBA00022771"/>
    </source>
</evidence>
<comment type="subcellular location">
    <subcellularLocation>
        <location evidence="1">Cytoplasm</location>
    </subcellularLocation>
</comment>
<evidence type="ECO:0000256" key="5">
    <source>
        <dbReference type="ARBA" id="ARBA00022737"/>
    </source>
</evidence>
<dbReference type="GO" id="GO:0008270">
    <property type="term" value="F:zinc ion binding"/>
    <property type="evidence" value="ECO:0007669"/>
    <property type="project" value="UniProtKB-KW"/>
</dbReference>
<evidence type="ECO:0000313" key="11">
    <source>
        <dbReference type="Proteomes" id="UP000694844"/>
    </source>
</evidence>
<keyword evidence="4" id="KW-0479">Metal-binding</keyword>
<dbReference type="Proteomes" id="UP000694844">
    <property type="component" value="Chromosome 9"/>
</dbReference>
<dbReference type="PROSITE" id="PS00028">
    <property type="entry name" value="ZINC_FINGER_C2H2_1"/>
    <property type="match status" value="1"/>
</dbReference>
<evidence type="ECO:0000256" key="2">
    <source>
        <dbReference type="ARBA" id="ARBA00022490"/>
    </source>
</evidence>
<dbReference type="GeneID" id="111110726"/>
<evidence type="ECO:0000259" key="10">
    <source>
        <dbReference type="PROSITE" id="PS00028"/>
    </source>
</evidence>
<accession>A0A8B8BID2</accession>
<dbReference type="GO" id="GO:0003676">
    <property type="term" value="F:nucleic acid binding"/>
    <property type="evidence" value="ECO:0007669"/>
    <property type="project" value="InterPro"/>
</dbReference>
<keyword evidence="3" id="KW-0690">Ribosome biogenesis</keyword>
<evidence type="ECO:0000256" key="1">
    <source>
        <dbReference type="ARBA" id="ARBA00004496"/>
    </source>
</evidence>
<reference evidence="12" key="1">
    <citation type="submission" date="2025-08" db="UniProtKB">
        <authorList>
            <consortium name="RefSeq"/>
        </authorList>
    </citation>
    <scope>IDENTIFICATION</scope>
    <source>
        <tissue evidence="12">Whole sample</tissue>
    </source>
</reference>
<sequence length="390" mass="44193">MSSGLFTCITCRVGFRDGDLQRAHYKTDWHRYNLKRKVADLPPVTADVFQDKVLSQRAKIEDEQKVKSMVCQLCSKHFNSENAYQNHIQSKKHKELVSKQQEKASSGVEATGKSEEQRKKDAINTQIQKDLQKAEQLSEAAKKGLAEGSDDEEDEDEEDWEGEGLGLEECLFCSSISSSLENNLNHMSVKHGFFLPDADYLTDVEGMMTYLGEKVGEGHMCLWCGDNGKTFQSVQAVQKHMVDKCHCKILFEKVSALEFADFYDYRSSYPDSGETPMETGENEDEEVVSENVLDTEGYELVLPSGATIGHRSLWKYYKQNLPQRSEGSSTVLPKMLAQYRALGWTGASGEVAKTRAKDMAFVQRVKNRQRMQLGVKANKFQPHFRCQVVF</sequence>
<dbReference type="KEGG" id="cvn:111110726"/>
<dbReference type="GO" id="GO:0030687">
    <property type="term" value="C:preribosome, large subunit precursor"/>
    <property type="evidence" value="ECO:0007669"/>
    <property type="project" value="TreeGrafter"/>
</dbReference>
<dbReference type="Pfam" id="PF12171">
    <property type="entry name" value="zf-C2H2_jaz"/>
    <property type="match status" value="1"/>
</dbReference>
<dbReference type="GO" id="GO:0042273">
    <property type="term" value="P:ribosomal large subunit biogenesis"/>
    <property type="evidence" value="ECO:0007669"/>
    <property type="project" value="UniProtKB-ARBA"/>
</dbReference>
<proteinExistence type="inferred from homology"/>
<feature type="domain" description="C2H2-type" evidence="10">
    <location>
        <begin position="71"/>
        <end position="93"/>
    </location>
</feature>
<evidence type="ECO:0000256" key="8">
    <source>
        <dbReference type="ARBA" id="ARBA00034126"/>
    </source>
</evidence>
<dbReference type="SMART" id="SM00451">
    <property type="entry name" value="ZnF_U1"/>
    <property type="match status" value="2"/>
</dbReference>
<dbReference type="Pfam" id="PF12756">
    <property type="entry name" value="zf-C2H2_2"/>
    <property type="match status" value="1"/>
</dbReference>
<protein>
    <submittedName>
        <fullName evidence="12">Zinc finger protein 622-like</fullName>
    </submittedName>
</protein>
<keyword evidence="5" id="KW-0677">Repeat</keyword>
<dbReference type="InterPro" id="IPR022755">
    <property type="entry name" value="Znf_C2H2_jaz"/>
</dbReference>
<dbReference type="SUPFAM" id="SSF57667">
    <property type="entry name" value="beta-beta-alpha zinc fingers"/>
    <property type="match status" value="2"/>
</dbReference>
<evidence type="ECO:0000256" key="7">
    <source>
        <dbReference type="ARBA" id="ARBA00022833"/>
    </source>
</evidence>
<dbReference type="AlphaFoldDB" id="A0A8B8BID2"/>
<evidence type="ECO:0000256" key="3">
    <source>
        <dbReference type="ARBA" id="ARBA00022517"/>
    </source>
</evidence>
<name>A0A8B8BID2_CRAVI</name>
<dbReference type="InterPro" id="IPR003604">
    <property type="entry name" value="Matrin/U1-like-C_Znf_C2H2"/>
</dbReference>
<dbReference type="Gene3D" id="3.30.160.60">
    <property type="entry name" value="Classic Zinc Finger"/>
    <property type="match status" value="1"/>
</dbReference>
<dbReference type="PANTHER" id="PTHR13182">
    <property type="entry name" value="ZINC FINGER PROTEIN 622"/>
    <property type="match status" value="1"/>
</dbReference>
<evidence type="ECO:0000256" key="4">
    <source>
        <dbReference type="ARBA" id="ARBA00022723"/>
    </source>
</evidence>
<dbReference type="PANTHER" id="PTHR13182:SF8">
    <property type="entry name" value="CYTOPLASMIC 60S SUBUNIT BIOGENESIS FACTOR ZNF622"/>
    <property type="match status" value="1"/>
</dbReference>
<dbReference type="SMART" id="SM00355">
    <property type="entry name" value="ZnF_C2H2"/>
    <property type="match status" value="4"/>
</dbReference>
<dbReference type="InterPro" id="IPR013087">
    <property type="entry name" value="Znf_C2H2_type"/>
</dbReference>
<feature type="compositionally biased region" description="Basic and acidic residues" evidence="9">
    <location>
        <begin position="112"/>
        <end position="122"/>
    </location>
</feature>
<dbReference type="InterPro" id="IPR041661">
    <property type="entry name" value="ZN622/Rei1/Reh1_Znf-C2H2"/>
</dbReference>
<evidence type="ECO:0000313" key="12">
    <source>
        <dbReference type="RefSeq" id="XP_022303028.1"/>
    </source>
</evidence>
<dbReference type="InterPro" id="IPR036236">
    <property type="entry name" value="Znf_C2H2_sf"/>
</dbReference>
<evidence type="ECO:0000256" key="9">
    <source>
        <dbReference type="SAM" id="MobiDB-lite"/>
    </source>
</evidence>
<dbReference type="InterPro" id="IPR040025">
    <property type="entry name" value="Znf622/Rei1/Reh1"/>
</dbReference>
<feature type="compositionally biased region" description="Acidic residues" evidence="9">
    <location>
        <begin position="148"/>
        <end position="160"/>
    </location>
</feature>
<feature type="region of interest" description="Disordered" evidence="9">
    <location>
        <begin position="87"/>
        <end position="160"/>
    </location>
</feature>